<gene>
    <name evidence="1" type="ORF">I4W93_015905</name>
</gene>
<reference evidence="1 2" key="1">
    <citation type="submission" date="2021-08" db="EMBL/GenBank/DDBJ databases">
        <title>Rheinheimera aquimaris sp. nov., isolated from seawater of the East Sea in Korea.</title>
        <authorList>
            <person name="Kim K.H."/>
            <person name="Wenting R."/>
            <person name="Kim K.R."/>
            <person name="Jeon C.O."/>
        </authorList>
    </citation>
    <scope>NUCLEOTIDE SEQUENCE [LARGE SCALE GENOMIC DNA]</scope>
    <source>
        <strain evidence="1 2">MA-13</strain>
    </source>
</reference>
<keyword evidence="2" id="KW-1185">Reference proteome</keyword>
<dbReference type="Proteomes" id="UP000663814">
    <property type="component" value="Unassembled WGS sequence"/>
</dbReference>
<dbReference type="EMBL" id="JAERPS020000006">
    <property type="protein sequence ID" value="MBZ9613074.1"/>
    <property type="molecule type" value="Genomic_DNA"/>
</dbReference>
<protein>
    <submittedName>
        <fullName evidence="1">DUF3261 domain-containing protein</fullName>
    </submittedName>
</protein>
<evidence type="ECO:0000313" key="2">
    <source>
        <dbReference type="Proteomes" id="UP000663814"/>
    </source>
</evidence>
<comment type="caution">
    <text evidence="1">The sequence shown here is derived from an EMBL/GenBank/DDBJ whole genome shotgun (WGS) entry which is preliminary data.</text>
</comment>
<dbReference type="Pfam" id="PF11659">
    <property type="entry name" value="DUF3261"/>
    <property type="match status" value="1"/>
</dbReference>
<accession>A0ABS7XBY8</accession>
<name>A0ABS7XBY8_9GAMM</name>
<proteinExistence type="predicted"/>
<organism evidence="1 2">
    <name type="scientific">Rheinheimera maricola</name>
    <dbReference type="NCBI Taxonomy" id="2793282"/>
    <lineage>
        <taxon>Bacteria</taxon>
        <taxon>Pseudomonadati</taxon>
        <taxon>Pseudomonadota</taxon>
        <taxon>Gammaproteobacteria</taxon>
        <taxon>Chromatiales</taxon>
        <taxon>Chromatiaceae</taxon>
        <taxon>Rheinheimera</taxon>
    </lineage>
</organism>
<dbReference type="PROSITE" id="PS51257">
    <property type="entry name" value="PROKAR_LIPOPROTEIN"/>
    <property type="match status" value="1"/>
</dbReference>
<sequence length="190" mass="21525">MSGRRVILAICILLLGGCQNWRLPATAGWVALDDGHYQLVDYWPGAPQQLMQQLSWQDETRQQQFLLTALLQAEGYLLVALSPLGHEMWRLQYQRGHQLTVSGMAPFNQPEFASRLLAEMQLALLPQPLLHSRLQALSLRQQDGQRQILRDDGSVLMTITQAGQLQPGKQIQLSSQTYQLQINTLQQDLL</sequence>
<dbReference type="RefSeq" id="WP_205311783.1">
    <property type="nucleotide sequence ID" value="NZ_JAERPS020000006.1"/>
</dbReference>
<evidence type="ECO:0000313" key="1">
    <source>
        <dbReference type="EMBL" id="MBZ9613074.1"/>
    </source>
</evidence>
<dbReference type="InterPro" id="IPR021675">
    <property type="entry name" value="DUF3261"/>
</dbReference>